<dbReference type="GO" id="GO:0008270">
    <property type="term" value="F:zinc ion binding"/>
    <property type="evidence" value="ECO:0007669"/>
    <property type="project" value="InterPro"/>
</dbReference>
<dbReference type="PANTHER" id="PTHR31313">
    <property type="entry name" value="TY1 ENHANCER ACTIVATOR"/>
    <property type="match status" value="1"/>
</dbReference>
<evidence type="ECO:0000256" key="5">
    <source>
        <dbReference type="ARBA" id="ARBA00023125"/>
    </source>
</evidence>
<name>A0A4Q9PRI9_9APHY</name>
<organism evidence="10 11">
    <name type="scientific">Dichomitus squalens</name>
    <dbReference type="NCBI Taxonomy" id="114155"/>
    <lineage>
        <taxon>Eukaryota</taxon>
        <taxon>Fungi</taxon>
        <taxon>Dikarya</taxon>
        <taxon>Basidiomycota</taxon>
        <taxon>Agaricomycotina</taxon>
        <taxon>Agaricomycetes</taxon>
        <taxon>Polyporales</taxon>
        <taxon>Polyporaceae</taxon>
        <taxon>Dichomitus</taxon>
    </lineage>
</organism>
<dbReference type="AlphaFoldDB" id="A0A4Q9PRI9"/>
<dbReference type="GO" id="GO:0005634">
    <property type="term" value="C:nucleus"/>
    <property type="evidence" value="ECO:0007669"/>
    <property type="project" value="UniProtKB-SubCell"/>
</dbReference>
<keyword evidence="2" id="KW-0479">Metal-binding</keyword>
<dbReference type="Pfam" id="PF04082">
    <property type="entry name" value="Fungal_trans"/>
    <property type="match status" value="1"/>
</dbReference>
<feature type="domain" description="Zn(2)-C6 fungal-type" evidence="9">
    <location>
        <begin position="39"/>
        <end position="72"/>
    </location>
</feature>
<evidence type="ECO:0000256" key="1">
    <source>
        <dbReference type="ARBA" id="ARBA00004123"/>
    </source>
</evidence>
<dbReference type="InterPro" id="IPR051615">
    <property type="entry name" value="Transcr_Regulatory_Elem"/>
</dbReference>
<dbReference type="PROSITE" id="PS50048">
    <property type="entry name" value="ZN2_CY6_FUNGAL_2"/>
    <property type="match status" value="1"/>
</dbReference>
<keyword evidence="7" id="KW-0539">Nucleus</keyword>
<feature type="compositionally biased region" description="Basic and acidic residues" evidence="8">
    <location>
        <begin position="234"/>
        <end position="246"/>
    </location>
</feature>
<feature type="compositionally biased region" description="Polar residues" evidence="8">
    <location>
        <begin position="249"/>
        <end position="264"/>
    </location>
</feature>
<feature type="region of interest" description="Disordered" evidence="8">
    <location>
        <begin position="1"/>
        <end position="36"/>
    </location>
</feature>
<dbReference type="CDD" id="cd00067">
    <property type="entry name" value="GAL4"/>
    <property type="match status" value="1"/>
</dbReference>
<evidence type="ECO:0000256" key="2">
    <source>
        <dbReference type="ARBA" id="ARBA00022723"/>
    </source>
</evidence>
<evidence type="ECO:0000313" key="11">
    <source>
        <dbReference type="Proteomes" id="UP000292082"/>
    </source>
</evidence>
<keyword evidence="4" id="KW-0805">Transcription regulation</keyword>
<dbReference type="CDD" id="cd12148">
    <property type="entry name" value="fungal_TF_MHR"/>
    <property type="match status" value="1"/>
</dbReference>
<comment type="subcellular location">
    <subcellularLocation>
        <location evidence="1">Nucleus</location>
    </subcellularLocation>
</comment>
<keyword evidence="6" id="KW-0804">Transcription</keyword>
<keyword evidence="11" id="KW-1185">Reference proteome</keyword>
<feature type="region of interest" description="Disordered" evidence="8">
    <location>
        <begin position="792"/>
        <end position="816"/>
    </location>
</feature>
<dbReference type="SMART" id="SM00066">
    <property type="entry name" value="GAL4"/>
    <property type="match status" value="1"/>
</dbReference>
<evidence type="ECO:0000256" key="6">
    <source>
        <dbReference type="ARBA" id="ARBA00023163"/>
    </source>
</evidence>
<dbReference type="InterPro" id="IPR001138">
    <property type="entry name" value="Zn2Cys6_DnaBD"/>
</dbReference>
<dbReference type="Proteomes" id="UP000292082">
    <property type="component" value="Unassembled WGS sequence"/>
</dbReference>
<dbReference type="InterPro" id="IPR007219">
    <property type="entry name" value="XnlR_reg_dom"/>
</dbReference>
<gene>
    <name evidence="10" type="ORF">BD310DRAFT_854101</name>
</gene>
<accession>A0A4Q9PRI9</accession>
<dbReference type="EMBL" id="ML145144">
    <property type="protein sequence ID" value="TBU56904.1"/>
    <property type="molecule type" value="Genomic_DNA"/>
</dbReference>
<evidence type="ECO:0000256" key="4">
    <source>
        <dbReference type="ARBA" id="ARBA00023015"/>
    </source>
</evidence>
<dbReference type="Gene3D" id="4.10.240.10">
    <property type="entry name" value="Zn(2)-C6 fungal-type DNA-binding domain"/>
    <property type="match status" value="1"/>
</dbReference>
<reference evidence="10 11" key="1">
    <citation type="submission" date="2019-01" db="EMBL/GenBank/DDBJ databases">
        <title>Draft genome sequences of three monokaryotic isolates of the white-rot basidiomycete fungus Dichomitus squalens.</title>
        <authorList>
            <consortium name="DOE Joint Genome Institute"/>
            <person name="Lopez S.C."/>
            <person name="Andreopoulos B."/>
            <person name="Pangilinan J."/>
            <person name="Lipzen A."/>
            <person name="Riley R."/>
            <person name="Ahrendt S."/>
            <person name="Ng V."/>
            <person name="Barry K."/>
            <person name="Daum C."/>
            <person name="Grigoriev I.V."/>
            <person name="Hilden K.S."/>
            <person name="Makela M.R."/>
            <person name="de Vries R.P."/>
        </authorList>
    </citation>
    <scope>NUCLEOTIDE SEQUENCE [LARGE SCALE GENOMIC DNA]</scope>
    <source>
        <strain evidence="10 11">CBS 464.89</strain>
    </source>
</reference>
<dbReference type="GO" id="GO:0006351">
    <property type="term" value="P:DNA-templated transcription"/>
    <property type="evidence" value="ECO:0007669"/>
    <property type="project" value="InterPro"/>
</dbReference>
<proteinExistence type="predicted"/>
<keyword evidence="3" id="KW-0862">Zinc</keyword>
<feature type="region of interest" description="Disordered" evidence="8">
    <location>
        <begin position="210"/>
        <end position="265"/>
    </location>
</feature>
<dbReference type="Pfam" id="PF00172">
    <property type="entry name" value="Zn_clus"/>
    <property type="match status" value="1"/>
</dbReference>
<evidence type="ECO:0000259" key="9">
    <source>
        <dbReference type="PROSITE" id="PS50048"/>
    </source>
</evidence>
<dbReference type="PROSITE" id="PS00463">
    <property type="entry name" value="ZN2_CY6_FUNGAL_1"/>
    <property type="match status" value="1"/>
</dbReference>
<keyword evidence="5" id="KW-0238">DNA-binding</keyword>
<evidence type="ECO:0000256" key="8">
    <source>
        <dbReference type="SAM" id="MobiDB-lite"/>
    </source>
</evidence>
<evidence type="ECO:0000256" key="3">
    <source>
        <dbReference type="ARBA" id="ARBA00022833"/>
    </source>
</evidence>
<dbReference type="SMART" id="SM00906">
    <property type="entry name" value="Fungal_trans"/>
    <property type="match status" value="1"/>
</dbReference>
<dbReference type="PANTHER" id="PTHR31313:SF78">
    <property type="entry name" value="TRANSCRIPTION FACTOR DOMAIN-CONTAINING PROTEIN"/>
    <property type="match status" value="1"/>
</dbReference>
<protein>
    <submittedName>
        <fullName evidence="10">Fungal-specific transcription factor domain-containing protein</fullName>
    </submittedName>
</protein>
<dbReference type="InterPro" id="IPR036864">
    <property type="entry name" value="Zn2-C6_fun-type_DNA-bd_sf"/>
</dbReference>
<evidence type="ECO:0000256" key="7">
    <source>
        <dbReference type="ARBA" id="ARBA00023242"/>
    </source>
</evidence>
<evidence type="ECO:0000313" key="10">
    <source>
        <dbReference type="EMBL" id="TBU56904.1"/>
    </source>
</evidence>
<sequence>MPTRKASSNPPRDPNNASEDETAGAGPSGQGKTQRIAKACDRCRKSKSKCEPSPNEGEPCKACAALETECTYTAPSFRRGPPKGYIQAMEHRLHQVESVLAAIMSSTDPRAQSIVDELSQDDLAAHILDTVDAGPFGKTGREQRSIDTSKDNFFRSIVTEQPKALSHRSRRQSRATRENVIEAVIASDPQIQTTRPTLAWQDRLSTRLARGSSASESFSPVPASPTPDSSVYRHTPEPPRNKRRLDGQPSVQTPSFVPPSQSAADTEDLADCADAFGNLSIDENREVRYHGNSSGLQLLALTERSDGRNAKGIWRFPMAKVWPGVWWSNDRTTTPHAQTVEASIHLPPPQVQDHLVEVFFAHVNPCIPVLDEESFMAQYKAQTYGYPDAEDDLRPSGSDAEVRPERPQRLSKLLLLSIFAYAASHFDPQDTRAGTVSDPAAEYTKQARMILDTIYQESRSSTVQALVLLGMREFGAGSLEEGWLHIGMAIRMALDLGLNRNSDKWMHNGRELFTEKQKSVRKRIWWACCLADKFSALFLGRPIAIHESDFSTPLLDIPQDDLKRTWQPCSLDPLYGRLSPIPAMYTSYFRYISSLYIITGEVLAKIYRVSRENILPSRAVREQLHQRLSQWSLELPDHLNYSTKSSRPCPPPHVLALHIQYWATMLLLHRPFIPNGSDLAKAGSPSLNPDPIAWESFDLCQSAASQIGSFGMLYQEKYDMRWGPPFLSNCLQAAGVLCIVTLRFKPMDTQASVALQKCIAALKGLERTWTVAYRVRELLQNAKVHIDQTFSTGNTTSSASPDAQDQSLTQVSQNSVRQKRPAQIAFGEVSWPPPPPPPPPPPRAWTFVSTPGSVPLVSSYQVGTGGVHPSAQTAHAIQMGVRDNHTYATGYIPGYDSWWPVLDSQAEITTPAAPVGQVEQHPGGVAGSGVMPQTGAAGLPSQEFTFTTQHFTPEFLQAMRDPMLHFPSVFAHQGF</sequence>
<dbReference type="GO" id="GO:0000981">
    <property type="term" value="F:DNA-binding transcription factor activity, RNA polymerase II-specific"/>
    <property type="evidence" value="ECO:0007669"/>
    <property type="project" value="InterPro"/>
</dbReference>
<feature type="compositionally biased region" description="Polar residues" evidence="8">
    <location>
        <begin position="1"/>
        <end position="10"/>
    </location>
</feature>
<dbReference type="SUPFAM" id="SSF57701">
    <property type="entry name" value="Zn2/Cys6 DNA-binding domain"/>
    <property type="match status" value="1"/>
</dbReference>
<dbReference type="GO" id="GO:0003677">
    <property type="term" value="F:DNA binding"/>
    <property type="evidence" value="ECO:0007669"/>
    <property type="project" value="UniProtKB-KW"/>
</dbReference>